<dbReference type="AlphaFoldDB" id="A0A5F8GGK2"/>
<organism evidence="2 3">
    <name type="scientific">Monodelphis domestica</name>
    <name type="common">Gray short-tailed opossum</name>
    <dbReference type="NCBI Taxonomy" id="13616"/>
    <lineage>
        <taxon>Eukaryota</taxon>
        <taxon>Metazoa</taxon>
        <taxon>Chordata</taxon>
        <taxon>Craniata</taxon>
        <taxon>Vertebrata</taxon>
        <taxon>Euteleostomi</taxon>
        <taxon>Mammalia</taxon>
        <taxon>Metatheria</taxon>
        <taxon>Didelphimorphia</taxon>
        <taxon>Didelphidae</taxon>
        <taxon>Monodelphis</taxon>
    </lineage>
</organism>
<gene>
    <name evidence="2" type="primary">PIGF</name>
</gene>
<reference evidence="2" key="3">
    <citation type="submission" date="2025-09" db="UniProtKB">
        <authorList>
            <consortium name="Ensembl"/>
        </authorList>
    </citation>
    <scope>IDENTIFICATION</scope>
</reference>
<dbReference type="Bgee" id="ENSMODG00000000968">
    <property type="expression patterns" value="Expressed in spermatocyte and 21 other cell types or tissues"/>
</dbReference>
<feature type="transmembrane region" description="Helical" evidence="1">
    <location>
        <begin position="148"/>
        <end position="168"/>
    </location>
</feature>
<dbReference type="GeneTree" id="ENSGT00390000016617"/>
<feature type="transmembrane region" description="Helical" evidence="1">
    <location>
        <begin position="180"/>
        <end position="199"/>
    </location>
</feature>
<keyword evidence="3" id="KW-1185">Reference proteome</keyword>
<keyword evidence="1" id="KW-0472">Membrane</keyword>
<proteinExistence type="predicted"/>
<reference evidence="2" key="2">
    <citation type="submission" date="2025-08" db="UniProtKB">
        <authorList>
            <consortium name="Ensembl"/>
        </authorList>
    </citation>
    <scope>IDENTIFICATION</scope>
</reference>
<evidence type="ECO:0000313" key="2">
    <source>
        <dbReference type="Ensembl" id="ENSMODP00000046655.1"/>
    </source>
</evidence>
<accession>A0A5F8GGK2</accession>
<protein>
    <submittedName>
        <fullName evidence="2">Phosphatidylinositol glycan anchor biosynthesis class F</fullName>
    </submittedName>
</protein>
<keyword evidence="1" id="KW-1133">Transmembrane helix</keyword>
<evidence type="ECO:0000313" key="3">
    <source>
        <dbReference type="Proteomes" id="UP000002280"/>
    </source>
</evidence>
<sequence length="243" mass="27382">LLSQKELVSLKCKQFSGREPSSGSEGIHFRHANSITHLERRLKSAGERRVGLISSFWLVSSCDWLLEAPYTSREFNECLRACVHARACVCALARDVGRPVAPECRGAGPRAQVLAAFLHPSRSSLLGPETQGERLQGSTMKDADIKRLFYVHIFCIVSIILTTFIPSFFLEDFSVLETHLTWLCICSMCVAIINVVLYLQVKPNPSSKRSSIFHKVDAGNIFICCYFVNFYYITLSVFIRTKH</sequence>
<feature type="transmembrane region" description="Helical" evidence="1">
    <location>
        <begin position="220"/>
        <end position="239"/>
    </location>
</feature>
<name>A0A5F8GGK2_MONDO</name>
<keyword evidence="1" id="KW-0812">Transmembrane</keyword>
<dbReference type="Ensembl" id="ENSMODT00000053271.1">
    <property type="protein sequence ID" value="ENSMODP00000046655.1"/>
    <property type="gene ID" value="ENSMODG00000000968.2"/>
</dbReference>
<evidence type="ECO:0000256" key="1">
    <source>
        <dbReference type="SAM" id="Phobius"/>
    </source>
</evidence>
<dbReference type="Proteomes" id="UP000002280">
    <property type="component" value="Chromosome 1"/>
</dbReference>
<reference evidence="2 3" key="1">
    <citation type="journal article" date="2007" name="Nature">
        <title>Genome of the marsupial Monodelphis domestica reveals innovation in non-coding sequences.</title>
        <authorList>
            <person name="Mikkelsen T.S."/>
            <person name="Wakefield M.J."/>
            <person name="Aken B."/>
            <person name="Amemiya C.T."/>
            <person name="Chang J.L."/>
            <person name="Duke S."/>
            <person name="Garber M."/>
            <person name="Gentles A.J."/>
            <person name="Goodstadt L."/>
            <person name="Heger A."/>
            <person name="Jurka J."/>
            <person name="Kamal M."/>
            <person name="Mauceli E."/>
            <person name="Searle S.M."/>
            <person name="Sharpe T."/>
            <person name="Baker M.L."/>
            <person name="Batzer M.A."/>
            <person name="Benos P.V."/>
            <person name="Belov K."/>
            <person name="Clamp M."/>
            <person name="Cook A."/>
            <person name="Cuff J."/>
            <person name="Das R."/>
            <person name="Davidow L."/>
            <person name="Deakin J.E."/>
            <person name="Fazzari M.J."/>
            <person name="Glass J.L."/>
            <person name="Grabherr M."/>
            <person name="Greally J.M."/>
            <person name="Gu W."/>
            <person name="Hore T.A."/>
            <person name="Huttley G.A."/>
            <person name="Kleber M."/>
            <person name="Jirtle R.L."/>
            <person name="Koina E."/>
            <person name="Lee J.T."/>
            <person name="Mahony S."/>
            <person name="Marra M.A."/>
            <person name="Miller R.D."/>
            <person name="Nicholls R.D."/>
            <person name="Oda M."/>
            <person name="Papenfuss A.T."/>
            <person name="Parra Z.E."/>
            <person name="Pollock D.D."/>
            <person name="Ray D.A."/>
            <person name="Schein J.E."/>
            <person name="Speed T.P."/>
            <person name="Thompson K."/>
            <person name="VandeBerg J.L."/>
            <person name="Wade C.M."/>
            <person name="Walker J.A."/>
            <person name="Waters P.D."/>
            <person name="Webber C."/>
            <person name="Weidman J.R."/>
            <person name="Xie X."/>
            <person name="Zody M.C."/>
            <person name="Baldwin J."/>
            <person name="Abdouelleil A."/>
            <person name="Abdulkadir J."/>
            <person name="Abebe A."/>
            <person name="Abera B."/>
            <person name="Abreu J."/>
            <person name="Acer S.C."/>
            <person name="Aftuck L."/>
            <person name="Alexander A."/>
            <person name="An P."/>
            <person name="Anderson E."/>
            <person name="Anderson S."/>
            <person name="Arachi H."/>
            <person name="Azer M."/>
            <person name="Bachantsang P."/>
            <person name="Barry A."/>
            <person name="Bayul T."/>
            <person name="Berlin A."/>
            <person name="Bessette D."/>
            <person name="Bloom T."/>
            <person name="Bloom T."/>
            <person name="Boguslavskiy L."/>
            <person name="Bonnet C."/>
            <person name="Boukhgalter B."/>
            <person name="Bourzgui I."/>
            <person name="Brown A."/>
            <person name="Cahill P."/>
            <person name="Channer S."/>
            <person name="Cheshatsang Y."/>
            <person name="Chuda L."/>
            <person name="Citroen M."/>
            <person name="Collymore A."/>
            <person name="Cooke P."/>
            <person name="Costello M."/>
            <person name="D'Aco K."/>
            <person name="Daza R."/>
            <person name="De Haan G."/>
            <person name="DeGray S."/>
            <person name="DeMaso C."/>
            <person name="Dhargay N."/>
            <person name="Dooley K."/>
            <person name="Dooley E."/>
            <person name="Doricent M."/>
            <person name="Dorje P."/>
            <person name="Dorjee K."/>
            <person name="Dupes A."/>
            <person name="Elong R."/>
            <person name="Falk J."/>
            <person name="Farina A."/>
            <person name="Faro S."/>
            <person name="Ferguson D."/>
            <person name="Fisher S."/>
            <person name="Foley C.D."/>
            <person name="Franke A."/>
            <person name="Friedrich D."/>
            <person name="Gadbois L."/>
            <person name="Gearin G."/>
            <person name="Gearin C.R."/>
            <person name="Giannoukos G."/>
            <person name="Goode T."/>
            <person name="Graham J."/>
            <person name="Grandbois E."/>
            <person name="Grewal S."/>
            <person name="Gyaltsen K."/>
            <person name="Hafez N."/>
            <person name="Hagos B."/>
            <person name="Hall J."/>
            <person name="Henson C."/>
            <person name="Hollinger A."/>
            <person name="Honan T."/>
            <person name="Huard M.D."/>
            <person name="Hughes L."/>
            <person name="Hurhula B."/>
            <person name="Husby M.E."/>
            <person name="Kamat A."/>
            <person name="Kanga B."/>
            <person name="Kashin S."/>
            <person name="Khazanovich D."/>
            <person name="Kisner P."/>
            <person name="Lance K."/>
            <person name="Lara M."/>
            <person name="Lee W."/>
            <person name="Lennon N."/>
            <person name="Letendre F."/>
            <person name="LeVine R."/>
            <person name="Lipovsky A."/>
            <person name="Liu X."/>
            <person name="Liu J."/>
            <person name="Liu S."/>
            <person name="Lokyitsang T."/>
            <person name="Lokyitsang Y."/>
            <person name="Lubonja R."/>
            <person name="Lui A."/>
            <person name="MacDonald P."/>
            <person name="Magnisalis V."/>
            <person name="Maru K."/>
            <person name="Matthews C."/>
            <person name="McCusker W."/>
            <person name="McDonough S."/>
            <person name="Mehta T."/>
            <person name="Meldrim J."/>
            <person name="Meneus L."/>
            <person name="Mihai O."/>
            <person name="Mihalev A."/>
            <person name="Mihova T."/>
            <person name="Mittelman R."/>
            <person name="Mlenga V."/>
            <person name="Montmayeur A."/>
            <person name="Mulrain L."/>
            <person name="Navidi A."/>
            <person name="Naylor J."/>
            <person name="Negash T."/>
            <person name="Nguyen T."/>
            <person name="Nguyen N."/>
            <person name="Nicol R."/>
            <person name="Norbu C."/>
            <person name="Norbu N."/>
            <person name="Novod N."/>
            <person name="O'Neill B."/>
            <person name="Osman S."/>
            <person name="Markiewicz E."/>
            <person name="Oyono O.L."/>
            <person name="Patti C."/>
            <person name="Phunkhang P."/>
            <person name="Pierre F."/>
            <person name="Priest M."/>
            <person name="Raghuraman S."/>
            <person name="Rege F."/>
            <person name="Reyes R."/>
            <person name="Rise C."/>
            <person name="Rogov P."/>
            <person name="Ross K."/>
            <person name="Ryan E."/>
            <person name="Settipalli S."/>
            <person name="Shea T."/>
            <person name="Sherpa N."/>
            <person name="Shi L."/>
            <person name="Shih D."/>
            <person name="Sparrow T."/>
            <person name="Spaulding J."/>
            <person name="Stalker J."/>
            <person name="Stange-Thomann N."/>
            <person name="Stavropoulos S."/>
            <person name="Stone C."/>
            <person name="Strader C."/>
            <person name="Tesfaye S."/>
            <person name="Thomson T."/>
            <person name="Thoulutsang Y."/>
            <person name="Thoulutsang D."/>
            <person name="Topham K."/>
            <person name="Topping I."/>
            <person name="Tsamla T."/>
            <person name="Vassiliev H."/>
            <person name="Vo A."/>
            <person name="Wangchuk T."/>
            <person name="Wangdi T."/>
            <person name="Weiand M."/>
            <person name="Wilkinson J."/>
            <person name="Wilson A."/>
            <person name="Yadav S."/>
            <person name="Young G."/>
            <person name="Yu Q."/>
            <person name="Zembek L."/>
            <person name="Zhong D."/>
            <person name="Zimmer A."/>
            <person name="Zwirko Z."/>
            <person name="Jaffe D.B."/>
            <person name="Alvarez P."/>
            <person name="Brockman W."/>
            <person name="Butler J."/>
            <person name="Chin C."/>
            <person name="Gnerre S."/>
            <person name="MacCallum I."/>
            <person name="Graves J.A."/>
            <person name="Ponting C.P."/>
            <person name="Breen M."/>
            <person name="Samollow P.B."/>
            <person name="Lander E.S."/>
            <person name="Lindblad-Toh K."/>
        </authorList>
    </citation>
    <scope>NUCLEOTIDE SEQUENCE [LARGE SCALE GENOMIC DNA]</scope>
</reference>